<protein>
    <submittedName>
        <fullName evidence="1">Uncharacterized protein</fullName>
    </submittedName>
</protein>
<proteinExistence type="predicted"/>
<accession>A0A1H0P1D6</accession>
<evidence type="ECO:0000313" key="1">
    <source>
        <dbReference type="EMBL" id="SDO98764.1"/>
    </source>
</evidence>
<name>A0A1H0P1D6_MICTS</name>
<evidence type="ECO:0000313" key="2">
    <source>
        <dbReference type="Proteomes" id="UP000186456"/>
    </source>
</evidence>
<reference evidence="1 2" key="1">
    <citation type="submission" date="2016-10" db="EMBL/GenBank/DDBJ databases">
        <authorList>
            <person name="de Groot N.N."/>
        </authorList>
    </citation>
    <scope>NUCLEOTIDE SEQUENCE [LARGE SCALE GENOMIC DNA]</scope>
    <source>
        <strain evidence="1 2">StLB037</strain>
    </source>
</reference>
<sequence>MMLRIIKNNFTVLMGSYALRLEWKRGVMNADDIFTRWQECSESYVRSLDRLDGLVDMTLTMLSDQN</sequence>
<dbReference type="EMBL" id="FNJN01000003">
    <property type="protein sequence ID" value="SDO98764.1"/>
    <property type="molecule type" value="Genomic_DNA"/>
</dbReference>
<dbReference type="Proteomes" id="UP000186456">
    <property type="component" value="Unassembled WGS sequence"/>
</dbReference>
<organism evidence="1 2">
    <name type="scientific">Microbacterium testaceum (strain StLB037)</name>
    <dbReference type="NCBI Taxonomy" id="979556"/>
    <lineage>
        <taxon>Bacteria</taxon>
        <taxon>Bacillati</taxon>
        <taxon>Actinomycetota</taxon>
        <taxon>Actinomycetes</taxon>
        <taxon>Micrococcales</taxon>
        <taxon>Microbacteriaceae</taxon>
        <taxon>Microbacterium</taxon>
    </lineage>
</organism>
<dbReference type="AlphaFoldDB" id="A0A1H0P1D6"/>
<gene>
    <name evidence="1" type="ORF">SAMN04487788_1687</name>
</gene>